<evidence type="ECO:0000256" key="1">
    <source>
        <dbReference type="ARBA" id="ARBA00023125"/>
    </source>
</evidence>
<dbReference type="InterPro" id="IPR010982">
    <property type="entry name" value="Lambda_DNA-bd_dom_sf"/>
</dbReference>
<keyword evidence="4" id="KW-1185">Reference proteome</keyword>
<dbReference type="SUPFAM" id="SSF47413">
    <property type="entry name" value="lambda repressor-like DNA-binding domains"/>
    <property type="match status" value="1"/>
</dbReference>
<sequence>MNIFGSRLRESRKAKNISVKEIAAFLSITSRAYQNYETGERFPDGNRLLSIAEYLGISLDYLFGRTENPEVNR</sequence>
<dbReference type="SMART" id="SM00530">
    <property type="entry name" value="HTH_XRE"/>
    <property type="match status" value="1"/>
</dbReference>
<dbReference type="EMBL" id="JBBMFD010000006">
    <property type="protein sequence ID" value="MEQ2440308.1"/>
    <property type="molecule type" value="Genomic_DNA"/>
</dbReference>
<dbReference type="PANTHER" id="PTHR46558:SF14">
    <property type="entry name" value="HTH-TYPE TRANSCRIPTIONAL REGULATOR ANSR"/>
    <property type="match status" value="1"/>
</dbReference>
<evidence type="ECO:0000259" key="2">
    <source>
        <dbReference type="PROSITE" id="PS50943"/>
    </source>
</evidence>
<dbReference type="Pfam" id="PF12844">
    <property type="entry name" value="HTH_19"/>
    <property type="match status" value="1"/>
</dbReference>
<dbReference type="Proteomes" id="UP001489509">
    <property type="component" value="Unassembled WGS sequence"/>
</dbReference>
<dbReference type="RefSeq" id="WP_349218788.1">
    <property type="nucleotide sequence ID" value="NZ_JBBMFD010000006.1"/>
</dbReference>
<evidence type="ECO:0000313" key="3">
    <source>
        <dbReference type="EMBL" id="MEQ2440308.1"/>
    </source>
</evidence>
<evidence type="ECO:0000313" key="4">
    <source>
        <dbReference type="Proteomes" id="UP001489509"/>
    </source>
</evidence>
<name>A0ABV1E2N6_9FIRM</name>
<proteinExistence type="predicted"/>
<feature type="domain" description="HTH cro/C1-type" evidence="2">
    <location>
        <begin position="8"/>
        <end position="62"/>
    </location>
</feature>
<organism evidence="3 4">
    <name type="scientific">Solibaculum intestinale</name>
    <dbReference type="NCBI Taxonomy" id="3133165"/>
    <lineage>
        <taxon>Bacteria</taxon>
        <taxon>Bacillati</taxon>
        <taxon>Bacillota</taxon>
        <taxon>Clostridia</taxon>
        <taxon>Eubacteriales</taxon>
        <taxon>Oscillospiraceae</taxon>
        <taxon>Solibaculum</taxon>
    </lineage>
</organism>
<comment type="caution">
    <text evidence="3">The sequence shown here is derived from an EMBL/GenBank/DDBJ whole genome shotgun (WGS) entry which is preliminary data.</text>
</comment>
<dbReference type="InterPro" id="IPR001387">
    <property type="entry name" value="Cro/C1-type_HTH"/>
</dbReference>
<gene>
    <name evidence="3" type="ORF">WMO26_05640</name>
</gene>
<protein>
    <submittedName>
        <fullName evidence="3">Helix-turn-helix transcriptional regulator</fullName>
    </submittedName>
</protein>
<dbReference type="PANTHER" id="PTHR46558">
    <property type="entry name" value="TRACRIPTIONAL REGULATORY PROTEIN-RELATED-RELATED"/>
    <property type="match status" value="1"/>
</dbReference>
<dbReference type="PROSITE" id="PS50943">
    <property type="entry name" value="HTH_CROC1"/>
    <property type="match status" value="1"/>
</dbReference>
<accession>A0ABV1E2N6</accession>
<dbReference type="Gene3D" id="1.10.260.40">
    <property type="entry name" value="lambda repressor-like DNA-binding domains"/>
    <property type="match status" value="1"/>
</dbReference>
<keyword evidence="1" id="KW-0238">DNA-binding</keyword>
<reference evidence="3 4" key="1">
    <citation type="submission" date="2024-03" db="EMBL/GenBank/DDBJ databases">
        <title>Human intestinal bacterial collection.</title>
        <authorList>
            <person name="Pauvert C."/>
            <person name="Hitch T.C.A."/>
            <person name="Clavel T."/>
        </authorList>
    </citation>
    <scope>NUCLEOTIDE SEQUENCE [LARGE SCALE GENOMIC DNA]</scope>
    <source>
        <strain evidence="3 4">CLA-JM-H44</strain>
    </source>
</reference>
<dbReference type="CDD" id="cd00093">
    <property type="entry name" value="HTH_XRE"/>
    <property type="match status" value="1"/>
</dbReference>